<dbReference type="PANTHER" id="PTHR24189">
    <property type="entry name" value="MYOTROPHIN"/>
    <property type="match status" value="1"/>
</dbReference>
<dbReference type="PROSITE" id="PS50088">
    <property type="entry name" value="ANK_REPEAT"/>
    <property type="match status" value="4"/>
</dbReference>
<protein>
    <submittedName>
        <fullName evidence="3">Ankyrin repeat protein</fullName>
    </submittedName>
</protein>
<evidence type="ECO:0000256" key="2">
    <source>
        <dbReference type="ARBA" id="ARBA00023043"/>
    </source>
</evidence>
<dbReference type="EMBL" id="KF959826">
    <property type="protein sequence ID" value="AMK62063.1"/>
    <property type="molecule type" value="Genomic_DNA"/>
</dbReference>
<dbReference type="SUPFAM" id="SSF48403">
    <property type="entry name" value="Ankyrin repeat"/>
    <property type="match status" value="2"/>
</dbReference>
<dbReference type="Pfam" id="PF12796">
    <property type="entry name" value="Ank_2"/>
    <property type="match status" value="3"/>
</dbReference>
<dbReference type="InterPro" id="IPR002110">
    <property type="entry name" value="Ankyrin_rpt"/>
</dbReference>
<sequence>MDQINVLINKLIYDTMNNITSLMLAVSNYEIHDNYDTVKSLIDCGFDVNAVDKHGKSVLMYAINIDSDKNINVIKLLIDHGADVNHVDSYQRSVLIHTCMYMEYGYNNKTISLLIDKGANINYICNGKNILMMIHKYLSEETFQEVFHLINNKIDINYNRSGIIRENILMRIIKKLDNKYSITTIKLLLEHGINIDHINIYGQTALMYACIYINGLKNIPIIKLLLEYGANINSKCTKGWSPLMSVFKNDIIDIKTIKFLVEKGAEINSKNCKNETMLYVFCKKLSTRIYGQACVKIFDFLIKKGISIDNPNDKGYTPLMAFIIKISEYNEYTEKFIKLLLDYGANINSKDIHGSSILNKVCCDVVSGSVSHCKIEIINTLIKYGADVNSTTLDHKTILMNLRYSIHSENYITVLEILLRNGANPNIYDEKYHKFPLLIDILNRGGELKIIKLMLQYNIDPNIVDNIGNNALLFVAKHYKKNERFSFLKLLLTYGASYNCVNKKGKSFSDYVLDKEVEYYSRTITNLSKDNRIMKNVIDSIPIKVPEKIYCLESFKMKIIRFKWNLCNRIDYDDEAIMNYLGTNDPVRLIQIIDESIKYDH</sequence>
<keyword evidence="1" id="KW-0677">Repeat</keyword>
<name>A0A140E188_MIMIV</name>
<reference evidence="3 4" key="1">
    <citation type="journal article" date="2014" name="Virol. J.">
        <title>Samba virus: a novel mimivirus from a giant rain forest, the Brazilian Amazon.</title>
        <authorList>
            <person name="Campos R.K."/>
            <person name="Boratto P.V."/>
            <person name="Assis F.L."/>
            <person name="Aguiar E.R."/>
            <person name="Silva L.C."/>
            <person name="Albarnaz J.D."/>
            <person name="Dornas F.P."/>
            <person name="Trindade G.S."/>
            <person name="Ferreira P.P."/>
            <person name="Marques J.T."/>
            <person name="Robert C."/>
            <person name="Raoult D."/>
            <person name="Kroon E.G."/>
            <person name="La Scola B."/>
            <person name="Abrahao J.S."/>
        </authorList>
    </citation>
    <scope>NUCLEOTIDE SEQUENCE [LARGE SCALE GENOMIC DNA]</scope>
</reference>
<dbReference type="Gene3D" id="1.25.40.20">
    <property type="entry name" value="Ankyrin repeat-containing domain"/>
    <property type="match status" value="3"/>
</dbReference>
<dbReference type="PROSITE" id="PS50297">
    <property type="entry name" value="ANK_REP_REGION"/>
    <property type="match status" value="1"/>
</dbReference>
<dbReference type="PANTHER" id="PTHR24189:SF50">
    <property type="entry name" value="ANKYRIN REPEAT AND SOCS BOX PROTEIN 2"/>
    <property type="match status" value="1"/>
</dbReference>
<dbReference type="SMART" id="SM00248">
    <property type="entry name" value="ANK"/>
    <property type="match status" value="12"/>
</dbReference>
<evidence type="ECO:0000313" key="3">
    <source>
        <dbReference type="EMBL" id="AMK62063.1"/>
    </source>
</evidence>
<evidence type="ECO:0000256" key="1">
    <source>
        <dbReference type="ARBA" id="ARBA00022737"/>
    </source>
</evidence>
<evidence type="ECO:0000313" key="4">
    <source>
        <dbReference type="Proteomes" id="UP000240935"/>
    </source>
</evidence>
<dbReference type="Proteomes" id="UP000240935">
    <property type="component" value="Segment"/>
</dbReference>
<dbReference type="InterPro" id="IPR036770">
    <property type="entry name" value="Ankyrin_rpt-contain_sf"/>
</dbReference>
<organism evidence="3 4">
    <name type="scientific">Samba virus</name>
    <dbReference type="NCBI Taxonomy" id="1461100"/>
    <lineage>
        <taxon>Viruses</taxon>
        <taxon>Varidnaviria</taxon>
        <taxon>Bamfordvirae</taxon>
        <taxon>Nucleocytoviricota</taxon>
        <taxon>Megaviricetes</taxon>
        <taxon>Imitervirales</taxon>
        <taxon>Mimiviridae</taxon>
        <taxon>Megamimivirinae</taxon>
        <taxon>Mimivirus</taxon>
        <taxon>Mimivirus bradfordmassiliense</taxon>
    </lineage>
</organism>
<proteinExistence type="predicted"/>
<accession>A0A140E188</accession>
<dbReference type="InterPro" id="IPR050745">
    <property type="entry name" value="Multifunctional_regulatory"/>
</dbReference>
<keyword evidence="2" id="KW-0040">ANK repeat</keyword>